<keyword evidence="6" id="KW-1185">Reference proteome</keyword>
<evidence type="ECO:0000256" key="2">
    <source>
        <dbReference type="ARBA" id="ARBA00023122"/>
    </source>
</evidence>
<dbReference type="AlphaFoldDB" id="D7DR17"/>
<evidence type="ECO:0000313" key="5">
    <source>
        <dbReference type="EMBL" id="ADI37294.1"/>
    </source>
</evidence>
<dbReference type="SUPFAM" id="SSF54631">
    <property type="entry name" value="CBS-domain pair"/>
    <property type="match status" value="1"/>
</dbReference>
<accession>D7DR17</accession>
<dbReference type="SMART" id="SM00116">
    <property type="entry name" value="CBS"/>
    <property type="match status" value="2"/>
</dbReference>
<dbReference type="EMBL" id="CP002057">
    <property type="protein sequence ID" value="ADI37294.1"/>
    <property type="molecule type" value="Genomic_DNA"/>
</dbReference>
<dbReference type="InterPro" id="IPR051257">
    <property type="entry name" value="Diverse_CBS-Domain"/>
</dbReference>
<name>D7DR17_METV3</name>
<dbReference type="PANTHER" id="PTHR43080">
    <property type="entry name" value="CBS DOMAIN-CONTAINING PROTEIN CBSX3, MITOCHONDRIAL"/>
    <property type="match status" value="1"/>
</dbReference>
<evidence type="ECO:0000256" key="1">
    <source>
        <dbReference type="ARBA" id="ARBA00022737"/>
    </source>
</evidence>
<feature type="domain" description="CBS" evidence="4">
    <location>
        <begin position="12"/>
        <end position="68"/>
    </location>
</feature>
<evidence type="ECO:0000259" key="4">
    <source>
        <dbReference type="PROSITE" id="PS51371"/>
    </source>
</evidence>
<sequence>MEQLNSTIEEIMIKNVISAKTNESVVDAFENMLKNRVSCLPIVNIDNVLMGIITTTDVGYNLIKDVYTLETTLEEVMTKDVISVKPSETIKQALQKMDINGTASEIINQLPVVDDDGKLIGIISDGDIIRYISKLI</sequence>
<keyword evidence="1" id="KW-0677">Repeat</keyword>
<organism evidence="5 6">
    <name type="scientific">Methanococcus voltae (strain ATCC BAA-1334 / A3)</name>
    <dbReference type="NCBI Taxonomy" id="456320"/>
    <lineage>
        <taxon>Archaea</taxon>
        <taxon>Methanobacteriati</taxon>
        <taxon>Methanobacteriota</taxon>
        <taxon>Methanomada group</taxon>
        <taxon>Methanococci</taxon>
        <taxon>Methanococcales</taxon>
        <taxon>Methanococcaceae</taxon>
        <taxon>Methanococcus</taxon>
    </lineage>
</organism>
<dbReference type="InterPro" id="IPR000644">
    <property type="entry name" value="CBS_dom"/>
</dbReference>
<dbReference type="Proteomes" id="UP000007722">
    <property type="component" value="Chromosome"/>
</dbReference>
<proteinExistence type="predicted"/>
<dbReference type="Pfam" id="PF00571">
    <property type="entry name" value="CBS"/>
    <property type="match status" value="2"/>
</dbReference>
<dbReference type="PANTHER" id="PTHR43080:SF2">
    <property type="entry name" value="CBS DOMAIN-CONTAINING PROTEIN"/>
    <property type="match status" value="1"/>
</dbReference>
<dbReference type="PROSITE" id="PS51371">
    <property type="entry name" value="CBS"/>
    <property type="match status" value="2"/>
</dbReference>
<dbReference type="eggNOG" id="arCOG00606">
    <property type="taxonomic scope" value="Archaea"/>
</dbReference>
<evidence type="ECO:0000256" key="3">
    <source>
        <dbReference type="PROSITE-ProRule" id="PRU00703"/>
    </source>
</evidence>
<dbReference type="Gene3D" id="3.10.580.10">
    <property type="entry name" value="CBS-domain"/>
    <property type="match status" value="1"/>
</dbReference>
<dbReference type="KEGG" id="mvo:Mvol_1639"/>
<dbReference type="CDD" id="cd17784">
    <property type="entry name" value="CBS_pair_Euryarchaeota"/>
    <property type="match status" value="1"/>
</dbReference>
<keyword evidence="2 3" id="KW-0129">CBS domain</keyword>
<dbReference type="InterPro" id="IPR046342">
    <property type="entry name" value="CBS_dom_sf"/>
</dbReference>
<dbReference type="InParanoid" id="D7DR17"/>
<dbReference type="HOGENOM" id="CLU_040681_9_2_2"/>
<reference evidence="5 6" key="1">
    <citation type="submission" date="2010-05" db="EMBL/GenBank/DDBJ databases">
        <title>Complete sequence of Methanococcus voltae A3.</title>
        <authorList>
            <consortium name="US DOE Joint Genome Institute"/>
            <person name="Lucas S."/>
            <person name="Copeland A."/>
            <person name="Lapidus A."/>
            <person name="Cheng J.-F."/>
            <person name="Bruce D."/>
            <person name="Goodwin L."/>
            <person name="Pitluck S."/>
            <person name="Lowry S."/>
            <person name="Clum A."/>
            <person name="Land M."/>
            <person name="Hauser L."/>
            <person name="Kyrpides N."/>
            <person name="Mikhailova N."/>
            <person name="Whitman W.B."/>
            <person name="Woyke T."/>
        </authorList>
    </citation>
    <scope>NUCLEOTIDE SEQUENCE [LARGE SCALE GENOMIC DNA]</scope>
    <source>
        <strain evidence="6">ATCC BAA-1334 / A3</strain>
    </source>
</reference>
<gene>
    <name evidence="5" type="ordered locus">Mvol_1639</name>
</gene>
<feature type="domain" description="CBS" evidence="4">
    <location>
        <begin position="77"/>
        <end position="136"/>
    </location>
</feature>
<dbReference type="STRING" id="456320.Mvol_1639"/>
<dbReference type="OrthoDB" id="8919at2157"/>
<evidence type="ECO:0000313" key="6">
    <source>
        <dbReference type="Proteomes" id="UP000007722"/>
    </source>
</evidence>
<protein>
    <submittedName>
        <fullName evidence="5">Putative signal transduction protein with CBS domains</fullName>
    </submittedName>
</protein>